<dbReference type="AlphaFoldDB" id="A0A1H0MKM8"/>
<sequence length="244" mass="24711">MKALFVVAVALAAAGCLPGARTGQGDQRPVVQERTFDVTGFGKLEPGMSKQDALASGELAATSAGKSGTCEDYRYQGAPARDAGELADETAAEQQLEAAQKAADEAGAAVGPMPDANAGAAAFATHAAKAAASAEAGAKAAELAAASAQRIAKRAEAREANGGVLFTGDRIRLVVPPPEVKSAKGIAAGTTVDDVKAAYPASRQRDEKTWDVPVPDQPGTVLSFHFAGGKLVTFLLFNADAKCG</sequence>
<name>A0A1H0MKM8_9PSEU</name>
<accession>A0A1H0MKM8</accession>
<evidence type="ECO:0000313" key="2">
    <source>
        <dbReference type="Proteomes" id="UP000199691"/>
    </source>
</evidence>
<keyword evidence="2" id="KW-1185">Reference proteome</keyword>
<protein>
    <recommendedName>
        <fullName evidence="3">Lipoprotein</fullName>
    </recommendedName>
</protein>
<dbReference type="EMBL" id="FNIX01000004">
    <property type="protein sequence ID" value="SDO80865.1"/>
    <property type="molecule type" value="Genomic_DNA"/>
</dbReference>
<evidence type="ECO:0000313" key="1">
    <source>
        <dbReference type="EMBL" id="SDO80865.1"/>
    </source>
</evidence>
<reference evidence="2" key="1">
    <citation type="submission" date="2016-10" db="EMBL/GenBank/DDBJ databases">
        <authorList>
            <person name="Varghese N."/>
            <person name="Submissions S."/>
        </authorList>
    </citation>
    <scope>NUCLEOTIDE SEQUENCE [LARGE SCALE GENOMIC DNA]</scope>
    <source>
        <strain evidence="2">CGMCC 4.6609</strain>
    </source>
</reference>
<dbReference type="RefSeq" id="WP_090097288.1">
    <property type="nucleotide sequence ID" value="NZ_FNIX01000004.1"/>
</dbReference>
<dbReference type="Proteomes" id="UP000199691">
    <property type="component" value="Unassembled WGS sequence"/>
</dbReference>
<organism evidence="1 2">
    <name type="scientific">Lentzea jiangxiensis</name>
    <dbReference type="NCBI Taxonomy" id="641025"/>
    <lineage>
        <taxon>Bacteria</taxon>
        <taxon>Bacillati</taxon>
        <taxon>Actinomycetota</taxon>
        <taxon>Actinomycetes</taxon>
        <taxon>Pseudonocardiales</taxon>
        <taxon>Pseudonocardiaceae</taxon>
        <taxon>Lentzea</taxon>
    </lineage>
</organism>
<dbReference type="PROSITE" id="PS51257">
    <property type="entry name" value="PROKAR_LIPOPROTEIN"/>
    <property type="match status" value="1"/>
</dbReference>
<gene>
    <name evidence="1" type="ORF">SAMN05421507_10425</name>
</gene>
<proteinExistence type="predicted"/>
<dbReference type="OrthoDB" id="3692334at2"/>
<evidence type="ECO:0008006" key="3">
    <source>
        <dbReference type="Google" id="ProtNLM"/>
    </source>
</evidence>